<dbReference type="InterPro" id="IPR007039">
    <property type="entry name" value="TrbC/VirB2"/>
</dbReference>
<keyword evidence="1" id="KW-1133">Transmembrane helix</keyword>
<dbReference type="KEGG" id="spsw:Sps_04682"/>
<feature type="transmembrane region" description="Helical" evidence="1">
    <location>
        <begin position="103"/>
        <end position="125"/>
    </location>
</feature>
<dbReference type="EMBL" id="CP014782">
    <property type="protein sequence ID" value="AQS39765.1"/>
    <property type="molecule type" value="Genomic_DNA"/>
</dbReference>
<keyword evidence="1" id="KW-0812">Transmembrane</keyword>
<evidence type="ECO:0000313" key="2">
    <source>
        <dbReference type="EMBL" id="AQS39765.1"/>
    </source>
</evidence>
<dbReference type="AlphaFoldDB" id="A0A1S6HW30"/>
<keyword evidence="3" id="KW-1185">Reference proteome</keyword>
<dbReference type="STRING" id="225848.Sps_04682"/>
<accession>A0A1S6HW30</accession>
<reference evidence="2 3" key="1">
    <citation type="submission" date="2016-03" db="EMBL/GenBank/DDBJ databases">
        <title>Complete genome sequence of Shewanella psychrophila WP2, a deep sea bacterium isolated from west Pacific sediment.</title>
        <authorList>
            <person name="Xu G."/>
            <person name="Jian H."/>
        </authorList>
    </citation>
    <scope>NUCLEOTIDE SEQUENCE [LARGE SCALE GENOMIC DNA]</scope>
    <source>
        <strain evidence="2 3">WP2</strain>
    </source>
</reference>
<sequence>MLNHSPPPYRSLSITRPTLRLFQLLTEHPLALLGVLLLLSLLMPELAHASSSSSGVPWEDPLSKFVASITGPVAFGISVLAIVAAGVTLIFGGEISGFIKTVIYIALVVALIVGATNVLSSLFGVSSTLVR</sequence>
<protein>
    <submittedName>
        <fullName evidence="2">Type IV secretory pathway, VirB2 component (Pilin)</fullName>
    </submittedName>
</protein>
<gene>
    <name evidence="2" type="ORF">Sps_04682</name>
</gene>
<evidence type="ECO:0000313" key="3">
    <source>
        <dbReference type="Proteomes" id="UP000189545"/>
    </source>
</evidence>
<proteinExistence type="predicted"/>
<dbReference type="OrthoDB" id="8708725at2"/>
<keyword evidence="1" id="KW-0472">Membrane</keyword>
<feature type="transmembrane region" description="Helical" evidence="1">
    <location>
        <begin position="65"/>
        <end position="91"/>
    </location>
</feature>
<organism evidence="2 3">
    <name type="scientific">Shewanella psychrophila</name>
    <dbReference type="NCBI Taxonomy" id="225848"/>
    <lineage>
        <taxon>Bacteria</taxon>
        <taxon>Pseudomonadati</taxon>
        <taxon>Pseudomonadota</taxon>
        <taxon>Gammaproteobacteria</taxon>
        <taxon>Alteromonadales</taxon>
        <taxon>Shewanellaceae</taxon>
        <taxon>Shewanella</taxon>
    </lineage>
</organism>
<name>A0A1S6HW30_9GAMM</name>
<dbReference type="RefSeq" id="WP_077754613.1">
    <property type="nucleotide sequence ID" value="NZ_CP014782.1"/>
</dbReference>
<dbReference type="Pfam" id="PF04956">
    <property type="entry name" value="TrbC"/>
    <property type="match status" value="1"/>
</dbReference>
<dbReference type="Proteomes" id="UP000189545">
    <property type="component" value="Chromosome"/>
</dbReference>
<evidence type="ECO:0000256" key="1">
    <source>
        <dbReference type="SAM" id="Phobius"/>
    </source>
</evidence>